<dbReference type="GeneID" id="54629656"/>
<name>A0A8B8UNU8_SACPA</name>
<dbReference type="GO" id="GO:0000184">
    <property type="term" value="P:nuclear-transcribed mRNA catabolic process, nonsense-mediated decay"/>
    <property type="evidence" value="ECO:0007669"/>
    <property type="project" value="UniProtKB-KW"/>
</dbReference>
<accession>A0A8B8UNU8</accession>
<dbReference type="Pfam" id="PF10374">
    <property type="entry name" value="EST1"/>
    <property type="match status" value="1"/>
</dbReference>
<gene>
    <name evidence="4" type="primary">EBS1</name>
    <name evidence="4" type="ORF">SPAR_D04090</name>
</gene>
<feature type="domain" description="Telomerase activating protein Est1-like N-terminal" evidence="3">
    <location>
        <begin position="85"/>
        <end position="219"/>
    </location>
</feature>
<dbReference type="Gene3D" id="1.25.40.10">
    <property type="entry name" value="Tetratricopeptide repeat domain"/>
    <property type="match status" value="1"/>
</dbReference>
<proteinExistence type="predicted"/>
<evidence type="ECO:0000259" key="3">
    <source>
        <dbReference type="Pfam" id="PF10374"/>
    </source>
</evidence>
<dbReference type="InterPro" id="IPR011990">
    <property type="entry name" value="TPR-like_helical_dom_sf"/>
</dbReference>
<dbReference type="InterPro" id="IPR018834">
    <property type="entry name" value="DNA/RNA-bd_Est1-type"/>
</dbReference>
<dbReference type="InterPro" id="IPR045153">
    <property type="entry name" value="Est1/Ebs1-like"/>
</dbReference>
<dbReference type="KEGG" id="spao:SPAR_D04090"/>
<sequence>MELPDTQTEDLPTALNGIKCQLNSILKSNQLFQDYALLNGFLAFVHSKLNAVVLSSIESRYVLHVSGGSSATDLVSFDQSNISSILDFSWESVHYPIFKWFQMWRNYILFEKENKKQQTKFIDFRKMNSKMLKFFKTVQNFYFNIINTVYKRYDISVLLPKRIIQDLKLSDIEGPAIGADNYAVKTFNSGSPFAHLVLTLFHRCLLFLGTAYRYKSLLEEVSNKYSIPNFKKSLDFFHLASLMLPSAGETYSQAGTVFLQTGNLGTAVFNFVKGMMTKMPSPVSIKNFGALMVDNKSSLNRSLHTTIMNTYLQESKGPRTPAKEILEFYFLGLFGSVWSPSSWRDDTKPNQLNNGIKLRHLENVLYETMSARYLKNIQVIFYNLIITIGGFHLLLKRRFDVGAKTLKDLRSNELDYLNFAFKFIGHILNYIVKESWSENPDVPEILGMARIINCWIKANPMVLQYSQSNLEFVNAMAYLINDIMKKKPSPSFTITGYIPKRTYWFEEDLMVKGLSFVNFQLSDFDDYEKIFEMDHSFDRLIGDPPLCDKLSVSSEMLLRLQAVVNLGSQLLMENKCGVEWSDNKSRYIFNKKIGFKETVKTNMKAPKQSNEKVRLQRKSKASTINGSISMADLERQMRSTSLDSSSPTMGYSGSSVPMAPDTFNVKPSGIITGNKINVELFETEVVGQKVDDTTTNISPDYSSAAISSSNSAGGSSFDLSNILSSMQNSHLEKSFARTMQGVNEQMPANDICHQAQSPMQGGVYSPQQPSSMSSLKSAYQKSTVPSPTSMVSYPYNFLNQQKQGVIPPFNAQDLQWQNEVYALKSRNYANPAWGSDQHQASVPPPAYTQAQMQMFQQPMQQEVGKYMQFSFDAQNNTDSIKGNSQTSMF</sequence>
<dbReference type="PANTHER" id="PTHR15696:SF37">
    <property type="entry name" value="NONSENSE-MEDIATED MRNA DECAY FACTOR EBS1-RELATED"/>
    <property type="match status" value="1"/>
</dbReference>
<reference evidence="4" key="2">
    <citation type="submission" date="2020-01" db="EMBL/GenBank/DDBJ databases">
        <title>Population-level Yeast Reference Genomes.</title>
        <authorList>
            <person name="Yue J.-X."/>
        </authorList>
    </citation>
    <scope>NUCLEOTIDE SEQUENCE</scope>
    <source>
        <strain evidence="4">CBS432</strain>
    </source>
</reference>
<dbReference type="PANTHER" id="PTHR15696">
    <property type="entry name" value="SMG-7 SUPPRESSOR WITH MORPHOLOGICAL EFFECT ON GENITALIA PROTEIN 7"/>
    <property type="match status" value="1"/>
</dbReference>
<reference evidence="4" key="4">
    <citation type="submission" date="2025-08" db="UniProtKB">
        <authorList>
            <consortium name="RefSeq"/>
        </authorList>
    </citation>
    <scope>IDENTIFICATION</scope>
    <source>
        <strain evidence="4">CBS432</strain>
    </source>
</reference>
<dbReference type="GO" id="GO:0070034">
    <property type="term" value="F:telomerase RNA binding"/>
    <property type="evidence" value="ECO:0007669"/>
    <property type="project" value="TreeGrafter"/>
</dbReference>
<keyword evidence="1" id="KW-0866">Nonsense-mediated mRNA decay</keyword>
<reference evidence="4" key="3">
    <citation type="submission" date="2025-07" db="EMBL/GenBank/DDBJ databases">
        <authorList>
            <consortium name="NCBI Genome Project"/>
        </authorList>
    </citation>
    <scope>NUCLEOTIDE SEQUENCE</scope>
    <source>
        <strain evidence="4">CBS432</strain>
    </source>
</reference>
<evidence type="ECO:0000313" key="4">
    <source>
        <dbReference type="RefSeq" id="XP_033765442.1"/>
    </source>
</evidence>
<comment type="function">
    <text evidence="1">Plays a role in nonsense-mediated mRNA decay.</text>
</comment>
<dbReference type="OrthoDB" id="69928at2759"/>
<dbReference type="RefSeq" id="XP_033765442.1">
    <property type="nucleotide sequence ID" value="XM_033909551.1"/>
</dbReference>
<dbReference type="VEuPathDB" id="FungiDB:SPAR_D04090"/>
<dbReference type="GO" id="GO:0005697">
    <property type="term" value="C:telomerase holoenzyme complex"/>
    <property type="evidence" value="ECO:0007669"/>
    <property type="project" value="TreeGrafter"/>
</dbReference>
<reference evidence="4" key="1">
    <citation type="journal article" date="2017" name="Nat. Genet.">
        <title>Contrasting evolutionary genome dynamics between domesticated and wild yeasts.</title>
        <authorList>
            <person name="Yue J.X."/>
            <person name="Li J."/>
            <person name="Aigrain L."/>
            <person name="Hallin J."/>
            <person name="Persson K."/>
            <person name="Oliver K."/>
            <person name="Bergstrom A."/>
            <person name="Coupland P."/>
            <person name="Warringer J."/>
            <person name="Lagomarsino M.C."/>
            <person name="Fischer G."/>
            <person name="Durbin R."/>
            <person name="Liti G."/>
        </authorList>
    </citation>
    <scope>NUCLEOTIDE SEQUENCE</scope>
    <source>
        <strain evidence="4">CBS432</strain>
    </source>
</reference>
<organism evidence="4">
    <name type="scientific">Saccharomyces paradoxus</name>
    <name type="common">Yeast</name>
    <name type="synonym">Saccharomyces douglasii</name>
    <dbReference type="NCBI Taxonomy" id="27291"/>
    <lineage>
        <taxon>Eukaryota</taxon>
        <taxon>Fungi</taxon>
        <taxon>Dikarya</taxon>
        <taxon>Ascomycota</taxon>
        <taxon>Saccharomycotina</taxon>
        <taxon>Saccharomycetes</taxon>
        <taxon>Saccharomycetales</taxon>
        <taxon>Saccharomycetaceae</taxon>
        <taxon>Saccharomyces</taxon>
    </lineage>
</organism>
<dbReference type="GO" id="GO:0042162">
    <property type="term" value="F:telomeric DNA binding"/>
    <property type="evidence" value="ECO:0007669"/>
    <property type="project" value="TreeGrafter"/>
</dbReference>
<dbReference type="AlphaFoldDB" id="A0A8B8UNU8"/>
<comment type="subcellular location">
    <subcellularLocation>
        <location evidence="1">Nucleus</location>
    </subcellularLocation>
</comment>
<protein>
    <recommendedName>
        <fullName evidence="1">Nonsense-mediated mRNA decay factor</fullName>
    </recommendedName>
</protein>
<keyword evidence="1" id="KW-0539">Nucleus</keyword>
<dbReference type="SUPFAM" id="SSF48452">
    <property type="entry name" value="TPR-like"/>
    <property type="match status" value="1"/>
</dbReference>
<dbReference type="InterPro" id="IPR019458">
    <property type="entry name" value="Est1-like_N"/>
</dbReference>
<evidence type="ECO:0000259" key="2">
    <source>
        <dbReference type="Pfam" id="PF10373"/>
    </source>
</evidence>
<feature type="domain" description="DNA/RNA-binding" evidence="2">
    <location>
        <begin position="233"/>
        <end position="520"/>
    </location>
</feature>
<evidence type="ECO:0000256" key="1">
    <source>
        <dbReference type="RuleBase" id="RU369098"/>
    </source>
</evidence>
<dbReference type="Pfam" id="PF10373">
    <property type="entry name" value="EST1_DNA_bind"/>
    <property type="match status" value="1"/>
</dbReference>